<accession>A0A0D8XV89</accession>
<dbReference type="Gene3D" id="3.40.50.1240">
    <property type="entry name" value="Phosphoglycerate mutase-like"/>
    <property type="match status" value="1"/>
</dbReference>
<dbReference type="InterPro" id="IPR029033">
    <property type="entry name" value="His_PPase_superfam"/>
</dbReference>
<dbReference type="PANTHER" id="PTHR11567">
    <property type="entry name" value="ACID PHOSPHATASE-RELATED"/>
    <property type="match status" value="1"/>
</dbReference>
<organism evidence="2 3">
    <name type="scientific">Dictyocaulus viviparus</name>
    <name type="common">Bovine lungworm</name>
    <dbReference type="NCBI Taxonomy" id="29172"/>
    <lineage>
        <taxon>Eukaryota</taxon>
        <taxon>Metazoa</taxon>
        <taxon>Ecdysozoa</taxon>
        <taxon>Nematoda</taxon>
        <taxon>Chromadorea</taxon>
        <taxon>Rhabditida</taxon>
        <taxon>Rhabditina</taxon>
        <taxon>Rhabditomorpha</taxon>
        <taxon>Strongyloidea</taxon>
        <taxon>Metastrongylidae</taxon>
        <taxon>Dictyocaulus</taxon>
    </lineage>
</organism>
<sequence>MTQPNWLTPEISRRLRNLTELLNGYTYGIATPYLPELIRLRGGSMLRSIVDLMGQKLHCLSVEDRKGCDWIRPLKYYAYSAHDTTVAALLATFGDELEVIRGGLPKYTASVAVELWMLEEEPFVRLFVKRSRPFMPINIKEECQQRGKNKQIDEEDKNRELKEFM</sequence>
<dbReference type="PANTHER" id="PTHR11567:SF198">
    <property type="entry name" value="HISTIDINE ACID PHOSPHATASE"/>
    <property type="match status" value="1"/>
</dbReference>
<evidence type="ECO:0000256" key="1">
    <source>
        <dbReference type="ARBA" id="ARBA00005375"/>
    </source>
</evidence>
<gene>
    <name evidence="2" type="ORF">DICVIV_06208</name>
</gene>
<dbReference type="GO" id="GO:0016791">
    <property type="term" value="F:phosphatase activity"/>
    <property type="evidence" value="ECO:0007669"/>
    <property type="project" value="TreeGrafter"/>
</dbReference>
<dbReference type="InterPro" id="IPR050645">
    <property type="entry name" value="Histidine_acid_phosphatase"/>
</dbReference>
<dbReference type="CDD" id="cd07061">
    <property type="entry name" value="HP_HAP_like"/>
    <property type="match status" value="1"/>
</dbReference>
<dbReference type="InterPro" id="IPR000560">
    <property type="entry name" value="His_Pase_clade-2"/>
</dbReference>
<dbReference type="Proteomes" id="UP000053766">
    <property type="component" value="Unassembled WGS sequence"/>
</dbReference>
<dbReference type="EMBL" id="KN716296">
    <property type="protein sequence ID" value="KJH47684.1"/>
    <property type="molecule type" value="Genomic_DNA"/>
</dbReference>
<dbReference type="Pfam" id="PF00328">
    <property type="entry name" value="His_Phos_2"/>
    <property type="match status" value="1"/>
</dbReference>
<reference evidence="2 3" key="1">
    <citation type="submission" date="2013-11" db="EMBL/GenBank/DDBJ databases">
        <title>Draft genome of the bovine lungworm Dictyocaulus viviparus.</title>
        <authorList>
            <person name="Mitreva M."/>
        </authorList>
    </citation>
    <scope>NUCLEOTIDE SEQUENCE [LARGE SCALE GENOMIC DNA]</scope>
    <source>
        <strain evidence="2 3">HannoverDv2000</strain>
    </source>
</reference>
<dbReference type="SUPFAM" id="SSF53254">
    <property type="entry name" value="Phosphoglycerate mutase-like"/>
    <property type="match status" value="1"/>
</dbReference>
<keyword evidence="3" id="KW-1185">Reference proteome</keyword>
<evidence type="ECO:0008006" key="4">
    <source>
        <dbReference type="Google" id="ProtNLM"/>
    </source>
</evidence>
<dbReference type="AlphaFoldDB" id="A0A0D8XV89"/>
<evidence type="ECO:0000313" key="3">
    <source>
        <dbReference type="Proteomes" id="UP000053766"/>
    </source>
</evidence>
<name>A0A0D8XV89_DICVI</name>
<comment type="similarity">
    <text evidence="1">Belongs to the histidine acid phosphatase family.</text>
</comment>
<protein>
    <recommendedName>
        <fullName evidence="4">Histidine acid phosphatase</fullName>
    </recommendedName>
</protein>
<dbReference type="OrthoDB" id="258392at2759"/>
<dbReference type="STRING" id="29172.A0A0D8XV89"/>
<reference evidence="3" key="2">
    <citation type="journal article" date="2016" name="Sci. Rep.">
        <title>Dictyocaulus viviparus genome, variome and transcriptome elucidate lungworm biology and support future intervention.</title>
        <authorList>
            <person name="McNulty S.N."/>
            <person name="Strube C."/>
            <person name="Rosa B.A."/>
            <person name="Martin J.C."/>
            <person name="Tyagi R."/>
            <person name="Choi Y.J."/>
            <person name="Wang Q."/>
            <person name="Hallsworth Pepin K."/>
            <person name="Zhang X."/>
            <person name="Ozersky P."/>
            <person name="Wilson R.K."/>
            <person name="Sternberg P.W."/>
            <person name="Gasser R.B."/>
            <person name="Mitreva M."/>
        </authorList>
    </citation>
    <scope>NUCLEOTIDE SEQUENCE [LARGE SCALE GENOMIC DNA]</scope>
    <source>
        <strain evidence="3">HannoverDv2000</strain>
    </source>
</reference>
<evidence type="ECO:0000313" key="2">
    <source>
        <dbReference type="EMBL" id="KJH47684.1"/>
    </source>
</evidence>
<proteinExistence type="inferred from homology"/>